<gene>
    <name evidence="14" type="ORF">CCE28_09885</name>
</gene>
<dbReference type="SUPFAM" id="SSF46689">
    <property type="entry name" value="Homeodomain-like"/>
    <property type="match status" value="2"/>
</dbReference>
<dbReference type="RefSeq" id="WP_095133461.1">
    <property type="nucleotide sequence ID" value="NZ_NIBG01000007.1"/>
</dbReference>
<dbReference type="EMBL" id="NIBG01000007">
    <property type="protein sequence ID" value="PAB59515.1"/>
    <property type="molecule type" value="Genomic_DNA"/>
</dbReference>
<feature type="domain" description="HTH araC/xylS-type" evidence="12">
    <location>
        <begin position="387"/>
        <end position="484"/>
    </location>
</feature>
<comment type="function">
    <text evidence="9">May play the central regulatory role in sporulation. It may be an element of the effector pathway responsible for the activation of sporulation genes in response to nutritional stress. Spo0A may act in concert with spo0H (a sigma factor) to control the expression of some genes that are critical to the sporulation process.</text>
</comment>
<dbReference type="CDD" id="cd17536">
    <property type="entry name" value="REC_YesN-like"/>
    <property type="match status" value="1"/>
</dbReference>
<accession>A0A267MKV0</accession>
<dbReference type="AlphaFoldDB" id="A0A267MKV0"/>
<dbReference type="Pfam" id="PF00072">
    <property type="entry name" value="Response_reg"/>
    <property type="match status" value="1"/>
</dbReference>
<evidence type="ECO:0000256" key="5">
    <source>
        <dbReference type="ARBA" id="ARBA00023012"/>
    </source>
</evidence>
<feature type="domain" description="Response regulatory" evidence="13">
    <location>
        <begin position="3"/>
        <end position="120"/>
    </location>
</feature>
<evidence type="ECO:0000256" key="3">
    <source>
        <dbReference type="ARBA" id="ARBA00022490"/>
    </source>
</evidence>
<evidence type="ECO:0000256" key="1">
    <source>
        <dbReference type="ARBA" id="ARBA00004496"/>
    </source>
</evidence>
<dbReference type="InterPro" id="IPR020449">
    <property type="entry name" value="Tscrpt_reg_AraC-type_HTH"/>
</dbReference>
<dbReference type="Proteomes" id="UP000216024">
    <property type="component" value="Unassembled WGS sequence"/>
</dbReference>
<name>A0A267MKV0_9FIRM</name>
<dbReference type="Pfam" id="PF12833">
    <property type="entry name" value="HTH_18"/>
    <property type="match status" value="1"/>
</dbReference>
<evidence type="ECO:0000256" key="2">
    <source>
        <dbReference type="ARBA" id="ARBA00018672"/>
    </source>
</evidence>
<dbReference type="SMART" id="SM00342">
    <property type="entry name" value="HTH_ARAC"/>
    <property type="match status" value="1"/>
</dbReference>
<dbReference type="SUPFAM" id="SSF52172">
    <property type="entry name" value="CheY-like"/>
    <property type="match status" value="1"/>
</dbReference>
<dbReference type="InterPro" id="IPR001789">
    <property type="entry name" value="Sig_transdc_resp-reg_receiver"/>
</dbReference>
<evidence type="ECO:0000259" key="13">
    <source>
        <dbReference type="PROSITE" id="PS50110"/>
    </source>
</evidence>
<feature type="coiled-coil region" evidence="11">
    <location>
        <begin position="113"/>
        <end position="140"/>
    </location>
</feature>
<evidence type="ECO:0000256" key="9">
    <source>
        <dbReference type="ARBA" id="ARBA00024867"/>
    </source>
</evidence>
<dbReference type="InterPro" id="IPR011006">
    <property type="entry name" value="CheY-like_superfamily"/>
</dbReference>
<keyword evidence="6" id="KW-0805">Transcription regulation</keyword>
<dbReference type="SMART" id="SM00448">
    <property type="entry name" value="REC"/>
    <property type="match status" value="1"/>
</dbReference>
<dbReference type="GO" id="GO:0000160">
    <property type="term" value="P:phosphorelay signal transduction system"/>
    <property type="evidence" value="ECO:0007669"/>
    <property type="project" value="UniProtKB-KW"/>
</dbReference>
<reference evidence="14 15" key="1">
    <citation type="submission" date="2017-06" db="EMBL/GenBank/DDBJ databases">
        <title>Draft genome sequence of anaerobic fermentative bacterium Anaeromicrobium sediminis DY2726D isolated from West Pacific Ocean sediments.</title>
        <authorList>
            <person name="Zeng X."/>
        </authorList>
    </citation>
    <scope>NUCLEOTIDE SEQUENCE [LARGE SCALE GENOMIC DNA]</scope>
    <source>
        <strain evidence="14 15">DY2726D</strain>
    </source>
</reference>
<evidence type="ECO:0000256" key="8">
    <source>
        <dbReference type="ARBA" id="ARBA00023163"/>
    </source>
</evidence>
<evidence type="ECO:0000259" key="12">
    <source>
        <dbReference type="PROSITE" id="PS01124"/>
    </source>
</evidence>
<feature type="modified residue" description="4-aspartylphosphate" evidence="10">
    <location>
        <position position="55"/>
    </location>
</feature>
<dbReference type="PROSITE" id="PS01124">
    <property type="entry name" value="HTH_ARAC_FAMILY_2"/>
    <property type="match status" value="1"/>
</dbReference>
<comment type="subcellular location">
    <subcellularLocation>
        <location evidence="1">Cytoplasm</location>
    </subcellularLocation>
</comment>
<sequence length="485" mass="57524">MYKMLIADDEPIEIEGIKKIIEKNFEDITIVKEAKNGREVIEYFQGNSPDIAFLDIKMPGIDGISALKEIRKMNRKTKIVILSAYDDFQYAKESISLDAYEYLLKPVRRKKIIEVLENIIKNIKSERKEANKKVRLQEEIINIKSIVEEKLISFILEGGSEKIKEICTNENIFKINIDTAHLIGIRTDEKNREFVESKIKKSFKSKVNSIMSTYNDNIYILIEEEEADEYWIKKSLEKIERELKNNINEELIYWYEKNNYFEDIKKNVIKIIGKLNTINTNMDFNDENRLRICKEVLNFDLNYYNEFEKMLGYIMKKTNSRDLNFYEEINEIVSFLQYGAFMEKNEIYFKNSKEMIKNKRSKSSIKNAILVDLDTYVKLCRSNDLIENVKDYIVKNYDSKIKLEDLSYKFAISTFYLSKLFKQETGQNFIEFLTHIRIEKAKKMLKEGIQVKDVYRRVGYSDPNYFSRMFKKITGISPSKYVSKN</sequence>
<evidence type="ECO:0000256" key="10">
    <source>
        <dbReference type="PROSITE-ProRule" id="PRU00169"/>
    </source>
</evidence>
<dbReference type="InterPro" id="IPR051552">
    <property type="entry name" value="HptR"/>
</dbReference>
<dbReference type="GO" id="GO:0043565">
    <property type="term" value="F:sequence-specific DNA binding"/>
    <property type="evidence" value="ECO:0007669"/>
    <property type="project" value="InterPro"/>
</dbReference>
<dbReference type="InterPro" id="IPR018060">
    <property type="entry name" value="HTH_AraC"/>
</dbReference>
<dbReference type="PRINTS" id="PR00032">
    <property type="entry name" value="HTHARAC"/>
</dbReference>
<proteinExistence type="predicted"/>
<comment type="caution">
    <text evidence="14">The sequence shown here is derived from an EMBL/GenBank/DDBJ whole genome shotgun (WGS) entry which is preliminary data.</text>
</comment>
<evidence type="ECO:0000256" key="6">
    <source>
        <dbReference type="ARBA" id="ARBA00023015"/>
    </source>
</evidence>
<dbReference type="OrthoDB" id="324626at2"/>
<evidence type="ECO:0000313" key="15">
    <source>
        <dbReference type="Proteomes" id="UP000216024"/>
    </source>
</evidence>
<keyword evidence="11" id="KW-0175">Coiled coil</keyword>
<dbReference type="PANTHER" id="PTHR42713:SF3">
    <property type="entry name" value="TRANSCRIPTIONAL REGULATORY PROTEIN HPTR"/>
    <property type="match status" value="1"/>
</dbReference>
<keyword evidence="8" id="KW-0804">Transcription</keyword>
<keyword evidence="7" id="KW-0238">DNA-binding</keyword>
<keyword evidence="15" id="KW-1185">Reference proteome</keyword>
<evidence type="ECO:0000256" key="11">
    <source>
        <dbReference type="SAM" id="Coils"/>
    </source>
</evidence>
<keyword evidence="5" id="KW-0902">Two-component regulatory system</keyword>
<evidence type="ECO:0000256" key="4">
    <source>
        <dbReference type="ARBA" id="ARBA00022553"/>
    </source>
</evidence>
<evidence type="ECO:0000313" key="14">
    <source>
        <dbReference type="EMBL" id="PAB59515.1"/>
    </source>
</evidence>
<dbReference type="PANTHER" id="PTHR42713">
    <property type="entry name" value="HISTIDINE KINASE-RELATED"/>
    <property type="match status" value="1"/>
</dbReference>
<dbReference type="PROSITE" id="PS50110">
    <property type="entry name" value="RESPONSE_REGULATORY"/>
    <property type="match status" value="1"/>
</dbReference>
<evidence type="ECO:0000256" key="7">
    <source>
        <dbReference type="ARBA" id="ARBA00023125"/>
    </source>
</evidence>
<dbReference type="InterPro" id="IPR009057">
    <property type="entry name" value="Homeodomain-like_sf"/>
</dbReference>
<dbReference type="GO" id="GO:0003700">
    <property type="term" value="F:DNA-binding transcription factor activity"/>
    <property type="evidence" value="ECO:0007669"/>
    <property type="project" value="InterPro"/>
</dbReference>
<dbReference type="Gene3D" id="3.40.50.2300">
    <property type="match status" value="1"/>
</dbReference>
<dbReference type="GO" id="GO:0005737">
    <property type="term" value="C:cytoplasm"/>
    <property type="evidence" value="ECO:0007669"/>
    <property type="project" value="UniProtKB-SubCell"/>
</dbReference>
<protein>
    <recommendedName>
        <fullName evidence="2">Stage 0 sporulation protein A homolog</fullName>
    </recommendedName>
</protein>
<organism evidence="14 15">
    <name type="scientific">Anaeromicrobium sediminis</name>
    <dbReference type="NCBI Taxonomy" id="1478221"/>
    <lineage>
        <taxon>Bacteria</taxon>
        <taxon>Bacillati</taxon>
        <taxon>Bacillota</taxon>
        <taxon>Clostridia</taxon>
        <taxon>Peptostreptococcales</taxon>
        <taxon>Thermotaleaceae</taxon>
        <taxon>Anaeromicrobium</taxon>
    </lineage>
</organism>
<keyword evidence="3" id="KW-0963">Cytoplasm</keyword>
<keyword evidence="4 10" id="KW-0597">Phosphoprotein</keyword>
<dbReference type="Gene3D" id="1.10.10.60">
    <property type="entry name" value="Homeodomain-like"/>
    <property type="match status" value="2"/>
</dbReference>